<name>A0A2U2B4J8_9BACT</name>
<dbReference type="PROSITE" id="PS50075">
    <property type="entry name" value="CARRIER"/>
    <property type="match status" value="1"/>
</dbReference>
<organism evidence="2 3">
    <name type="scientific">Marinilabilia rubra</name>
    <dbReference type="NCBI Taxonomy" id="2162893"/>
    <lineage>
        <taxon>Bacteria</taxon>
        <taxon>Pseudomonadati</taxon>
        <taxon>Bacteroidota</taxon>
        <taxon>Bacteroidia</taxon>
        <taxon>Marinilabiliales</taxon>
        <taxon>Marinilabiliaceae</taxon>
        <taxon>Marinilabilia</taxon>
    </lineage>
</organism>
<gene>
    <name evidence="2" type="ORF">DDZ16_17505</name>
</gene>
<accession>A0A2U2B4J8</accession>
<feature type="domain" description="Carrier" evidence="1">
    <location>
        <begin position="2"/>
        <end position="79"/>
    </location>
</feature>
<dbReference type="Pfam" id="PF00550">
    <property type="entry name" value="PP-binding"/>
    <property type="match status" value="1"/>
</dbReference>
<reference evidence="2 3" key="1">
    <citation type="submission" date="2018-05" db="EMBL/GenBank/DDBJ databases">
        <title>Marinilabilia rubrum sp. nov., isolated from saltern sediment.</title>
        <authorList>
            <person name="Zhang R."/>
        </authorList>
    </citation>
    <scope>NUCLEOTIDE SEQUENCE [LARGE SCALE GENOMIC DNA]</scope>
    <source>
        <strain evidence="2 3">WTE16</strain>
    </source>
</reference>
<dbReference type="SUPFAM" id="SSF47336">
    <property type="entry name" value="ACP-like"/>
    <property type="match status" value="1"/>
</dbReference>
<comment type="caution">
    <text evidence="2">The sequence shown here is derived from an EMBL/GenBank/DDBJ whole genome shotgun (WGS) entry which is preliminary data.</text>
</comment>
<dbReference type="Proteomes" id="UP000244956">
    <property type="component" value="Unassembled WGS sequence"/>
</dbReference>
<dbReference type="AlphaFoldDB" id="A0A2U2B4J8"/>
<sequence>MSSMKEEIKGFIAETSFTDPKIIKDETMLFEEGIFDSMGLLNLISFLEEKYGVKTEDTDLMEDNFQNLVAIENFVTRKKG</sequence>
<dbReference type="EMBL" id="QEWP01000020">
    <property type="protein sequence ID" value="PWD98001.1"/>
    <property type="molecule type" value="Genomic_DNA"/>
</dbReference>
<proteinExistence type="predicted"/>
<dbReference type="InterPro" id="IPR009081">
    <property type="entry name" value="PP-bd_ACP"/>
</dbReference>
<protein>
    <recommendedName>
        <fullName evidence="1">Carrier domain-containing protein</fullName>
    </recommendedName>
</protein>
<dbReference type="Gene3D" id="1.10.1200.10">
    <property type="entry name" value="ACP-like"/>
    <property type="match status" value="1"/>
</dbReference>
<evidence type="ECO:0000259" key="1">
    <source>
        <dbReference type="PROSITE" id="PS50075"/>
    </source>
</evidence>
<evidence type="ECO:0000313" key="2">
    <source>
        <dbReference type="EMBL" id="PWD98001.1"/>
    </source>
</evidence>
<evidence type="ECO:0000313" key="3">
    <source>
        <dbReference type="Proteomes" id="UP000244956"/>
    </source>
</evidence>
<dbReference type="InterPro" id="IPR036736">
    <property type="entry name" value="ACP-like_sf"/>
</dbReference>
<dbReference type="OrthoDB" id="1123464at2"/>
<keyword evidence="3" id="KW-1185">Reference proteome</keyword>
<dbReference type="RefSeq" id="WP_109265783.1">
    <property type="nucleotide sequence ID" value="NZ_QEWP01000020.1"/>
</dbReference>